<reference evidence="2 3" key="1">
    <citation type="submission" date="2020-03" db="EMBL/GenBank/DDBJ databases">
        <title>Genomic Encyclopedia of Type Strains, Phase IV (KMG-IV): sequencing the most valuable type-strain genomes for metagenomic binning, comparative biology and taxonomic classification.</title>
        <authorList>
            <person name="Goeker M."/>
        </authorList>
    </citation>
    <scope>NUCLEOTIDE SEQUENCE [LARGE SCALE GENOMIC DNA]</scope>
    <source>
        <strain evidence="2 3">DSM 24233</strain>
    </source>
</reference>
<keyword evidence="3" id="KW-1185">Reference proteome</keyword>
<proteinExistence type="predicted"/>
<dbReference type="EMBL" id="JAATJA010000001">
    <property type="protein sequence ID" value="NJB67188.1"/>
    <property type="molecule type" value="Genomic_DNA"/>
</dbReference>
<feature type="domain" description="PilZ" evidence="1">
    <location>
        <begin position="17"/>
        <end position="112"/>
    </location>
</feature>
<comment type="caution">
    <text evidence="2">The sequence shown here is derived from an EMBL/GenBank/DDBJ whole genome shotgun (WGS) entry which is preliminary data.</text>
</comment>
<accession>A0A846QFU2</accession>
<dbReference type="Gene3D" id="2.40.10.220">
    <property type="entry name" value="predicted glycosyltransferase like domains"/>
    <property type="match status" value="1"/>
</dbReference>
<keyword evidence="2" id="KW-0282">Flagellum</keyword>
<dbReference type="SUPFAM" id="SSF141371">
    <property type="entry name" value="PilZ domain-like"/>
    <property type="match status" value="1"/>
</dbReference>
<dbReference type="RefSeq" id="WP_167940266.1">
    <property type="nucleotide sequence ID" value="NZ_JAATJA010000001.1"/>
</dbReference>
<dbReference type="InterPro" id="IPR009875">
    <property type="entry name" value="PilZ_domain"/>
</dbReference>
<name>A0A846QFU2_9BACT</name>
<evidence type="ECO:0000313" key="3">
    <source>
        <dbReference type="Proteomes" id="UP000580856"/>
    </source>
</evidence>
<sequence length="130" mass="14767">MIDDYSFSLGDEGNGGQRRAFRTKIPGLEVILKPTEKRFTVLDLSAMGLAFKDATKGFTEGEQLEFDLLLNKKLFLPELKARVMRVLDNGIIGLNFENNDHRKEARLDKLVLEVQKRMIALRKKASKQGT</sequence>
<dbReference type="Proteomes" id="UP000580856">
    <property type="component" value="Unassembled WGS sequence"/>
</dbReference>
<gene>
    <name evidence="2" type="ORF">GGQ74_000828</name>
</gene>
<dbReference type="Pfam" id="PF07238">
    <property type="entry name" value="PilZ"/>
    <property type="match status" value="1"/>
</dbReference>
<protein>
    <submittedName>
        <fullName evidence="2">C-di-GMP-binding flagellar brake protein YcgR</fullName>
    </submittedName>
</protein>
<keyword evidence="2" id="KW-0969">Cilium</keyword>
<organism evidence="2 3">
    <name type="scientific">Desulfobaculum xiamenense</name>
    <dbReference type="NCBI Taxonomy" id="995050"/>
    <lineage>
        <taxon>Bacteria</taxon>
        <taxon>Pseudomonadati</taxon>
        <taxon>Thermodesulfobacteriota</taxon>
        <taxon>Desulfovibrionia</taxon>
        <taxon>Desulfovibrionales</taxon>
        <taxon>Desulfovibrionaceae</taxon>
        <taxon>Desulfobaculum</taxon>
    </lineage>
</organism>
<dbReference type="GO" id="GO:0035438">
    <property type="term" value="F:cyclic-di-GMP binding"/>
    <property type="evidence" value="ECO:0007669"/>
    <property type="project" value="InterPro"/>
</dbReference>
<keyword evidence="2" id="KW-0966">Cell projection</keyword>
<evidence type="ECO:0000259" key="1">
    <source>
        <dbReference type="Pfam" id="PF07238"/>
    </source>
</evidence>
<dbReference type="AlphaFoldDB" id="A0A846QFU2"/>
<evidence type="ECO:0000313" key="2">
    <source>
        <dbReference type="EMBL" id="NJB67188.1"/>
    </source>
</evidence>